<keyword evidence="2 4" id="KW-0853">WD repeat</keyword>
<dbReference type="InParanoid" id="A0A151ZB29"/>
<evidence type="ECO:0000256" key="5">
    <source>
        <dbReference type="SAM" id="MobiDB-lite"/>
    </source>
</evidence>
<dbReference type="InterPro" id="IPR001680">
    <property type="entry name" value="WD40_rpt"/>
</dbReference>
<dbReference type="GO" id="GO:0000159">
    <property type="term" value="C:protein phosphatase type 2A complex"/>
    <property type="evidence" value="ECO:0007669"/>
    <property type="project" value="UniProtKB-UniRule"/>
</dbReference>
<evidence type="ECO:0000313" key="6">
    <source>
        <dbReference type="EMBL" id="KYQ91149.1"/>
    </source>
</evidence>
<dbReference type="SUPFAM" id="SSF50978">
    <property type="entry name" value="WD40 repeat-like"/>
    <property type="match status" value="1"/>
</dbReference>
<dbReference type="OrthoDB" id="6274823at2759"/>
<keyword evidence="7" id="KW-1185">Reference proteome</keyword>
<dbReference type="Gene3D" id="2.130.10.10">
    <property type="entry name" value="YVTN repeat-like/Quinoprotein amine dehydrogenase"/>
    <property type="match status" value="2"/>
</dbReference>
<evidence type="ECO:0000256" key="3">
    <source>
        <dbReference type="ARBA" id="ARBA00022737"/>
    </source>
</evidence>
<keyword evidence="3 4" id="KW-0677">Repeat</keyword>
<dbReference type="InterPro" id="IPR000009">
    <property type="entry name" value="PP2A_PR55"/>
</dbReference>
<comment type="caution">
    <text evidence="6">The sequence shown here is derived from an EMBL/GenBank/DDBJ whole genome shotgun (WGS) entry which is preliminary data.</text>
</comment>
<feature type="region of interest" description="Disordered" evidence="5">
    <location>
        <begin position="52"/>
        <end position="75"/>
    </location>
</feature>
<sequence length="530" mass="61117">MNDKNNNGKYNLPNEIITALEIDHTSNYIAVGYSNGSIAILKLLANSITSHNHNHNNNNNNNHNKGYNNGNEDEDDNDVLFSMEIDNDNKHQLVKNNINNVNISTTKTKTTTDTSRNKNYKILLYFQAHDSQVIQIQWLRGNCSSKMILSSSVSSTKYWRIQEPLQYYSNQKVTKLRLKRTFEHIEIFNLNSISLNSDGNTFLSSDEFRIYLWDLNQNKECFNIIDLKPNNIQLLNEIIRVSEFHPKECNLLIYGTSRGSINLCDMRESALVNSSSKVFGGYKGKITTTQHPSIFSSYLDPILDLKFSYDGRLIASRTLDTLSIWDIAQDSQPLSTVNLYNESNLLPKLYDMHESSAHVDRFQCRFLSDNKTIVTGSYDQKSLLWEYSTMTDNYQLFTADDYIINDTHQLNNIEEELGPEFQEFSRIDMNDAETSYHYINSMAEEQLMRFYIYLYYSSNQNNIHFIPDMNTLFYNHSIPGSSDKTLSKKISIDNLHHNKINNIATSAPSNDNNLQIVATSSLNQLYIYSL</sequence>
<evidence type="ECO:0000313" key="7">
    <source>
        <dbReference type="Proteomes" id="UP000076078"/>
    </source>
</evidence>
<dbReference type="EMBL" id="LODT01000035">
    <property type="protein sequence ID" value="KYQ91149.1"/>
    <property type="molecule type" value="Genomic_DNA"/>
</dbReference>
<reference evidence="6 7" key="1">
    <citation type="submission" date="2015-12" db="EMBL/GenBank/DDBJ databases">
        <title>Dictyostelia acquired genes for synthesis and detection of signals that induce cell-type specialization by lateral gene transfer from prokaryotes.</title>
        <authorList>
            <person name="Gloeckner G."/>
            <person name="Schaap P."/>
        </authorList>
    </citation>
    <scope>NUCLEOTIDE SEQUENCE [LARGE SCALE GENOMIC DNA]</scope>
    <source>
        <strain evidence="6 7">TK</strain>
    </source>
</reference>
<evidence type="ECO:0000256" key="4">
    <source>
        <dbReference type="RuleBase" id="RU331113"/>
    </source>
</evidence>
<organism evidence="6 7">
    <name type="scientific">Tieghemostelium lacteum</name>
    <name type="common">Slime mold</name>
    <name type="synonym">Dictyostelium lacteum</name>
    <dbReference type="NCBI Taxonomy" id="361077"/>
    <lineage>
        <taxon>Eukaryota</taxon>
        <taxon>Amoebozoa</taxon>
        <taxon>Evosea</taxon>
        <taxon>Eumycetozoa</taxon>
        <taxon>Dictyostelia</taxon>
        <taxon>Dictyosteliales</taxon>
        <taxon>Raperosteliaceae</taxon>
        <taxon>Tieghemostelium</taxon>
    </lineage>
</organism>
<accession>A0A151ZB29</accession>
<proteinExistence type="inferred from homology"/>
<dbReference type="STRING" id="361077.A0A151ZB29"/>
<dbReference type="Proteomes" id="UP000076078">
    <property type="component" value="Unassembled WGS sequence"/>
</dbReference>
<comment type="similarity">
    <text evidence="1 4">Belongs to the phosphatase 2A regulatory subunit B family.</text>
</comment>
<dbReference type="OMA" id="YDMHESS"/>
<dbReference type="AlphaFoldDB" id="A0A151ZB29"/>
<dbReference type="InterPro" id="IPR015943">
    <property type="entry name" value="WD40/YVTN_repeat-like_dom_sf"/>
</dbReference>
<gene>
    <name evidence="6" type="ORF">DLAC_08062</name>
</gene>
<dbReference type="PANTHER" id="PTHR11871">
    <property type="entry name" value="PROTEIN PHOSPHATASE PP2A REGULATORY SUBUNIT B"/>
    <property type="match status" value="1"/>
</dbReference>
<dbReference type="GO" id="GO:0019888">
    <property type="term" value="F:protein phosphatase regulator activity"/>
    <property type="evidence" value="ECO:0007669"/>
    <property type="project" value="InterPro"/>
</dbReference>
<feature type="compositionally biased region" description="Low complexity" evidence="5">
    <location>
        <begin position="55"/>
        <end position="70"/>
    </location>
</feature>
<protein>
    <recommendedName>
        <fullName evidence="4">Serine/threonine-protein phosphatase 2A 55 kDa regulatory subunit B</fullName>
    </recommendedName>
</protein>
<dbReference type="InterPro" id="IPR036322">
    <property type="entry name" value="WD40_repeat_dom_sf"/>
</dbReference>
<dbReference type="SMART" id="SM00320">
    <property type="entry name" value="WD40"/>
    <property type="match status" value="5"/>
</dbReference>
<dbReference type="FunCoup" id="A0A151ZB29">
    <property type="interactions" value="291"/>
</dbReference>
<evidence type="ECO:0000256" key="2">
    <source>
        <dbReference type="ARBA" id="ARBA00022574"/>
    </source>
</evidence>
<dbReference type="PRINTS" id="PR00600">
    <property type="entry name" value="PP2APR55"/>
</dbReference>
<name>A0A151ZB29_TIELA</name>
<dbReference type="PIRSF" id="PIRSF037309">
    <property type="entry name" value="PP2A_PR55"/>
    <property type="match status" value="1"/>
</dbReference>
<evidence type="ECO:0000256" key="1">
    <source>
        <dbReference type="ARBA" id="ARBA00008259"/>
    </source>
</evidence>